<evidence type="ECO:0000313" key="1">
    <source>
        <dbReference type="EMBL" id="STY87507.1"/>
    </source>
</evidence>
<dbReference type="InterPro" id="IPR010260">
    <property type="entry name" value="AlpA"/>
</dbReference>
<dbReference type="SUPFAM" id="SSF46955">
    <property type="entry name" value="Putative DNA-binding domain"/>
    <property type="match status" value="1"/>
</dbReference>
<dbReference type="Gene3D" id="1.10.238.160">
    <property type="match status" value="1"/>
</dbReference>
<dbReference type="PANTHER" id="PTHR36154">
    <property type="entry name" value="DNA-BINDING TRANSCRIPTIONAL ACTIVATOR ALPA"/>
    <property type="match status" value="1"/>
</dbReference>
<accession>A0A378PM14</accession>
<dbReference type="PANTHER" id="PTHR36154:SF1">
    <property type="entry name" value="DNA-BINDING TRANSCRIPTIONAL ACTIVATOR ALPA"/>
    <property type="match status" value="1"/>
</dbReference>
<dbReference type="STRING" id="29433.MOVS_07265"/>
<organism evidence="1 2">
    <name type="scientific">Moraxella ovis</name>
    <dbReference type="NCBI Taxonomy" id="29433"/>
    <lineage>
        <taxon>Bacteria</taxon>
        <taxon>Pseudomonadati</taxon>
        <taxon>Pseudomonadota</taxon>
        <taxon>Gammaproteobacteria</taxon>
        <taxon>Moraxellales</taxon>
        <taxon>Moraxellaceae</taxon>
        <taxon>Moraxella</taxon>
    </lineage>
</organism>
<reference evidence="1 2" key="1">
    <citation type="submission" date="2018-06" db="EMBL/GenBank/DDBJ databases">
        <authorList>
            <consortium name="Pathogen Informatics"/>
            <person name="Doyle S."/>
        </authorList>
    </citation>
    <scope>NUCLEOTIDE SEQUENCE [LARGE SCALE GENOMIC DNA]</scope>
    <source>
        <strain evidence="1 2">NCTC11227</strain>
    </source>
</reference>
<dbReference type="EMBL" id="UGPW01000001">
    <property type="protein sequence ID" value="STY87507.1"/>
    <property type="molecule type" value="Genomic_DNA"/>
</dbReference>
<name>A0A378PM14_9GAMM</name>
<gene>
    <name evidence="1" type="ORF">NCTC11227_01520</name>
</gene>
<dbReference type="RefSeq" id="WP_063514382.1">
    <property type="nucleotide sequence ID" value="NZ_CP011158.1"/>
</dbReference>
<protein>
    <submittedName>
        <fullName evidence="1">Predicted transcriptional regulator</fullName>
    </submittedName>
</protein>
<dbReference type="InterPro" id="IPR052931">
    <property type="entry name" value="Prophage_regulatory_activator"/>
</dbReference>
<dbReference type="InterPro" id="IPR009061">
    <property type="entry name" value="DNA-bd_dom_put_sf"/>
</dbReference>
<dbReference type="AlphaFoldDB" id="A0A378PM14"/>
<dbReference type="Proteomes" id="UP000255102">
    <property type="component" value="Unassembled WGS sequence"/>
</dbReference>
<dbReference type="Pfam" id="PF05930">
    <property type="entry name" value="Phage_AlpA"/>
    <property type="match status" value="1"/>
</dbReference>
<proteinExistence type="predicted"/>
<evidence type="ECO:0000313" key="2">
    <source>
        <dbReference type="Proteomes" id="UP000255102"/>
    </source>
</evidence>
<sequence length="81" mass="8991">MTHSNDTFPAQGISRIKSVCMMTGLSKSTIYAWVKAGKFPAPIKLSPTMTVWRNSDILDWINRLETADDCPAISQTTSTKQ</sequence>